<dbReference type="InterPro" id="IPR039205">
    <property type="entry name" value="NDUFA11"/>
</dbReference>
<evidence type="ECO:0000256" key="9">
    <source>
        <dbReference type="ARBA" id="ARBA00030608"/>
    </source>
</evidence>
<dbReference type="Proteomes" id="UP000094527">
    <property type="component" value="Unassembled WGS sequence"/>
</dbReference>
<evidence type="ECO:0000256" key="4">
    <source>
        <dbReference type="ARBA" id="ARBA00022692"/>
    </source>
</evidence>
<dbReference type="GO" id="GO:0005743">
    <property type="term" value="C:mitochondrial inner membrane"/>
    <property type="evidence" value="ECO:0007669"/>
    <property type="project" value="UniProtKB-SubCell"/>
</dbReference>
<name>A0A1D2N524_ORCCI</name>
<evidence type="ECO:0000256" key="10">
    <source>
        <dbReference type="ARBA" id="ARBA00031497"/>
    </source>
</evidence>
<accession>A0A1D2N524</accession>
<organism evidence="11 12">
    <name type="scientific">Orchesella cincta</name>
    <name type="common">Springtail</name>
    <name type="synonym">Podura cincta</name>
    <dbReference type="NCBI Taxonomy" id="48709"/>
    <lineage>
        <taxon>Eukaryota</taxon>
        <taxon>Metazoa</taxon>
        <taxon>Ecdysozoa</taxon>
        <taxon>Arthropoda</taxon>
        <taxon>Hexapoda</taxon>
        <taxon>Collembola</taxon>
        <taxon>Entomobryomorpha</taxon>
        <taxon>Entomobryoidea</taxon>
        <taxon>Orchesellidae</taxon>
        <taxon>Orchesellinae</taxon>
        <taxon>Orchesella</taxon>
    </lineage>
</organism>
<evidence type="ECO:0000313" key="11">
    <source>
        <dbReference type="EMBL" id="ODN00368.1"/>
    </source>
</evidence>
<keyword evidence="12" id="KW-1185">Reference proteome</keyword>
<dbReference type="EMBL" id="LJIJ01000211">
    <property type="protein sequence ID" value="ODN00368.1"/>
    <property type="molecule type" value="Genomic_DNA"/>
</dbReference>
<evidence type="ECO:0000256" key="2">
    <source>
        <dbReference type="ARBA" id="ARBA00008699"/>
    </source>
</evidence>
<comment type="subcellular location">
    <subcellularLocation>
        <location evidence="1">Mitochondrion inner membrane</location>
        <topology evidence="1">Multi-pass membrane protein</topology>
        <orientation evidence="1">Matrix side</orientation>
    </subcellularLocation>
</comment>
<evidence type="ECO:0000256" key="7">
    <source>
        <dbReference type="ARBA" id="ARBA00023128"/>
    </source>
</evidence>
<dbReference type="PANTHER" id="PTHR21382">
    <property type="entry name" value="NADH-UBIQUINONE OXIDOREDUCTASE SUBUNIT"/>
    <property type="match status" value="1"/>
</dbReference>
<comment type="similarity">
    <text evidence="2">Belongs to the complex I NDUFA11 subunit family.</text>
</comment>
<evidence type="ECO:0000256" key="8">
    <source>
        <dbReference type="ARBA" id="ARBA00023136"/>
    </source>
</evidence>
<evidence type="ECO:0000256" key="1">
    <source>
        <dbReference type="ARBA" id="ARBA00004292"/>
    </source>
</evidence>
<keyword evidence="6" id="KW-1133">Transmembrane helix</keyword>
<keyword evidence="8" id="KW-0472">Membrane</keyword>
<dbReference type="PANTHER" id="PTHR21382:SF1">
    <property type="entry name" value="NADH DEHYDROGENASE [UBIQUINONE] 1 ALPHA SUBCOMPLEX SUBUNIT 11"/>
    <property type="match status" value="1"/>
</dbReference>
<keyword evidence="4" id="KW-0812">Transmembrane</keyword>
<evidence type="ECO:0000313" key="12">
    <source>
        <dbReference type="Proteomes" id="UP000094527"/>
    </source>
</evidence>
<sequence length="218" mass="24594">MPDNFFTGILYGPQGPETRRIGDDRWGKYLECAFEGKDDEGFVEKTSIMGKHTFFLGTMWAIADVCLLNNRGGLPTALQRMKFHYVPWLGGTVAYTATVSTVCGLRGGKTDQWNHAAGGFAVGSIIGKLSRSFIIGLVSGSFLSVMGWYYKDSRMNNYELFPAVWEKPGKSGHAFTHKWDFTTNWNAPRRGYWVRTPEESAEVYKSGQYGDNEVKRIW</sequence>
<evidence type="ECO:0000256" key="3">
    <source>
        <dbReference type="ARBA" id="ARBA00018191"/>
    </source>
</evidence>
<dbReference type="GO" id="GO:0045271">
    <property type="term" value="C:respiratory chain complex I"/>
    <property type="evidence" value="ECO:0007669"/>
    <property type="project" value="InterPro"/>
</dbReference>
<proteinExistence type="inferred from homology"/>
<keyword evidence="7" id="KW-0496">Mitochondrion</keyword>
<evidence type="ECO:0000256" key="5">
    <source>
        <dbReference type="ARBA" id="ARBA00022792"/>
    </source>
</evidence>
<comment type="caution">
    <text evidence="11">The sequence shown here is derived from an EMBL/GenBank/DDBJ whole genome shotgun (WGS) entry which is preliminary data.</text>
</comment>
<evidence type="ECO:0000256" key="6">
    <source>
        <dbReference type="ARBA" id="ARBA00022989"/>
    </source>
</evidence>
<keyword evidence="5" id="KW-0999">Mitochondrion inner membrane</keyword>
<dbReference type="GO" id="GO:0006120">
    <property type="term" value="P:mitochondrial electron transport, NADH to ubiquinone"/>
    <property type="evidence" value="ECO:0007669"/>
    <property type="project" value="InterPro"/>
</dbReference>
<protein>
    <recommendedName>
        <fullName evidence="3">NADH dehydrogenase [ubiquinone] 1 alpha subcomplex subunit 11</fullName>
    </recommendedName>
    <alternativeName>
        <fullName evidence="9">Complex I-B14.7</fullName>
    </alternativeName>
    <alternativeName>
        <fullName evidence="10">NADH-ubiquinone oxidoreductase subunit B14.7</fullName>
    </alternativeName>
</protein>
<dbReference type="AlphaFoldDB" id="A0A1D2N524"/>
<gene>
    <name evidence="11" type="ORF">Ocin01_06315</name>
</gene>
<reference evidence="11 12" key="1">
    <citation type="journal article" date="2016" name="Genome Biol. Evol.">
        <title>Gene Family Evolution Reflects Adaptation to Soil Environmental Stressors in the Genome of the Collembolan Orchesella cincta.</title>
        <authorList>
            <person name="Faddeeva-Vakhrusheva A."/>
            <person name="Derks M.F."/>
            <person name="Anvar S.Y."/>
            <person name="Agamennone V."/>
            <person name="Suring W."/>
            <person name="Smit S."/>
            <person name="van Straalen N.M."/>
            <person name="Roelofs D."/>
        </authorList>
    </citation>
    <scope>NUCLEOTIDE SEQUENCE [LARGE SCALE GENOMIC DNA]</scope>
    <source>
        <tissue evidence="11">Mixed pool</tissue>
    </source>
</reference>